<feature type="transmembrane region" description="Helical" evidence="12">
    <location>
        <begin position="244"/>
        <end position="262"/>
    </location>
</feature>
<protein>
    <submittedName>
        <fullName evidence="14">ATPase</fullName>
    </submittedName>
</protein>
<dbReference type="AlphaFoldDB" id="A0A2G9YR05"/>
<comment type="similarity">
    <text evidence="2">Belongs to the cation transport ATPase (P-type) (TC 3.A.3) family. Type IIA subfamily.</text>
</comment>
<dbReference type="SFLD" id="SFLDS00003">
    <property type="entry name" value="Haloacid_Dehalogenase"/>
    <property type="match status" value="1"/>
</dbReference>
<keyword evidence="8" id="KW-0460">Magnesium</keyword>
<dbReference type="InterPro" id="IPR023299">
    <property type="entry name" value="ATPase_P-typ_cyto_dom_N"/>
</dbReference>
<keyword evidence="7" id="KW-0067">ATP-binding</keyword>
<dbReference type="PANTHER" id="PTHR43294">
    <property type="entry name" value="SODIUM/POTASSIUM-TRANSPORTING ATPASE SUBUNIT ALPHA"/>
    <property type="match status" value="1"/>
</dbReference>
<dbReference type="InterPro" id="IPR023298">
    <property type="entry name" value="ATPase_P-typ_TM_dom_sf"/>
</dbReference>
<dbReference type="InterPro" id="IPR044492">
    <property type="entry name" value="P_typ_ATPase_HD_dom"/>
</dbReference>
<evidence type="ECO:0000256" key="3">
    <source>
        <dbReference type="ARBA" id="ARBA00022475"/>
    </source>
</evidence>
<feature type="domain" description="Cation-transporting P-type ATPase N-terminal" evidence="13">
    <location>
        <begin position="4"/>
        <end position="77"/>
    </location>
</feature>
<evidence type="ECO:0000256" key="8">
    <source>
        <dbReference type="ARBA" id="ARBA00022842"/>
    </source>
</evidence>
<keyword evidence="9" id="KW-1278">Translocase</keyword>
<gene>
    <name evidence="14" type="ORF">COX39_01595</name>
</gene>
<dbReference type="PANTHER" id="PTHR43294:SF21">
    <property type="entry name" value="CATION TRANSPORTING ATPASE"/>
    <property type="match status" value="1"/>
</dbReference>
<evidence type="ECO:0000256" key="4">
    <source>
        <dbReference type="ARBA" id="ARBA00022553"/>
    </source>
</evidence>
<name>A0A2G9YR05_9BACT</name>
<evidence type="ECO:0000313" key="14">
    <source>
        <dbReference type="EMBL" id="PIP21677.1"/>
    </source>
</evidence>
<keyword evidence="4" id="KW-0597">Phosphoprotein</keyword>
<organism evidence="14 15">
    <name type="scientific">Candidatus Nealsonbacteria bacterium CG23_combo_of_CG06-09_8_20_14_all_40_13</name>
    <dbReference type="NCBI Taxonomy" id="1974724"/>
    <lineage>
        <taxon>Bacteria</taxon>
        <taxon>Candidatus Nealsoniibacteriota</taxon>
    </lineage>
</organism>
<keyword evidence="3" id="KW-1003">Cell membrane</keyword>
<dbReference type="PRINTS" id="PR00119">
    <property type="entry name" value="CATATPASE"/>
</dbReference>
<evidence type="ECO:0000256" key="2">
    <source>
        <dbReference type="ARBA" id="ARBA00005675"/>
    </source>
</evidence>
<evidence type="ECO:0000256" key="11">
    <source>
        <dbReference type="ARBA" id="ARBA00023136"/>
    </source>
</evidence>
<feature type="transmembrane region" description="Helical" evidence="12">
    <location>
        <begin position="828"/>
        <end position="845"/>
    </location>
</feature>
<dbReference type="Gene3D" id="2.70.150.10">
    <property type="entry name" value="Calcium-transporting ATPase, cytoplasmic transduction domain A"/>
    <property type="match status" value="1"/>
</dbReference>
<dbReference type="Pfam" id="PF00690">
    <property type="entry name" value="Cation_ATPase_N"/>
    <property type="match status" value="1"/>
</dbReference>
<dbReference type="InterPro" id="IPR004014">
    <property type="entry name" value="ATPase_P-typ_cation-transptr_N"/>
</dbReference>
<dbReference type="Gene3D" id="3.40.1110.10">
    <property type="entry name" value="Calcium-transporting ATPase, cytoplasmic domain N"/>
    <property type="match status" value="1"/>
</dbReference>
<dbReference type="InterPro" id="IPR008250">
    <property type="entry name" value="ATPase_P-typ_transduc_dom_A_sf"/>
</dbReference>
<dbReference type="SFLD" id="SFLDG00002">
    <property type="entry name" value="C1.7:_P-type_atpase_like"/>
    <property type="match status" value="1"/>
</dbReference>
<evidence type="ECO:0000256" key="1">
    <source>
        <dbReference type="ARBA" id="ARBA00004651"/>
    </source>
</evidence>
<keyword evidence="5 12" id="KW-0812">Transmembrane</keyword>
<dbReference type="NCBIfam" id="TIGR01494">
    <property type="entry name" value="ATPase_P-type"/>
    <property type="match status" value="2"/>
</dbReference>
<evidence type="ECO:0000256" key="5">
    <source>
        <dbReference type="ARBA" id="ARBA00022692"/>
    </source>
</evidence>
<dbReference type="Proteomes" id="UP000231567">
    <property type="component" value="Unassembled WGS sequence"/>
</dbReference>
<evidence type="ECO:0000256" key="6">
    <source>
        <dbReference type="ARBA" id="ARBA00022741"/>
    </source>
</evidence>
<dbReference type="SUPFAM" id="SSF81665">
    <property type="entry name" value="Calcium ATPase, transmembrane domain M"/>
    <property type="match status" value="1"/>
</dbReference>
<evidence type="ECO:0000256" key="7">
    <source>
        <dbReference type="ARBA" id="ARBA00022840"/>
    </source>
</evidence>
<proteinExistence type="inferred from homology"/>
<dbReference type="FunFam" id="2.70.150.10:FF:000160">
    <property type="entry name" value="Sarcoplasmic/endoplasmic reticulum calcium ATPase 1"/>
    <property type="match status" value="1"/>
</dbReference>
<dbReference type="Pfam" id="PF13246">
    <property type="entry name" value="Cation_ATPase"/>
    <property type="match status" value="1"/>
</dbReference>
<dbReference type="InterPro" id="IPR050510">
    <property type="entry name" value="Cation_transp_ATPase_P-type"/>
</dbReference>
<dbReference type="InterPro" id="IPR023214">
    <property type="entry name" value="HAD_sf"/>
</dbReference>
<dbReference type="GO" id="GO:0005886">
    <property type="term" value="C:plasma membrane"/>
    <property type="evidence" value="ECO:0007669"/>
    <property type="project" value="UniProtKB-SubCell"/>
</dbReference>
<dbReference type="PROSITE" id="PS00154">
    <property type="entry name" value="ATPASE_E1_E2"/>
    <property type="match status" value="1"/>
</dbReference>
<dbReference type="InterPro" id="IPR059000">
    <property type="entry name" value="ATPase_P-type_domA"/>
</dbReference>
<feature type="transmembrane region" description="Helical" evidence="12">
    <location>
        <begin position="756"/>
        <end position="780"/>
    </location>
</feature>
<dbReference type="Gene3D" id="1.20.1110.10">
    <property type="entry name" value="Calcium-transporting ATPase, transmembrane domain"/>
    <property type="match status" value="1"/>
</dbReference>
<feature type="transmembrane region" description="Helical" evidence="12">
    <location>
        <begin position="857"/>
        <end position="876"/>
    </location>
</feature>
<comment type="subcellular location">
    <subcellularLocation>
        <location evidence="1">Cell membrane</location>
        <topology evidence="1">Multi-pass membrane protein</topology>
    </subcellularLocation>
</comment>
<dbReference type="InterPro" id="IPR036412">
    <property type="entry name" value="HAD-like_sf"/>
</dbReference>
<dbReference type="GO" id="GO:0005524">
    <property type="term" value="F:ATP binding"/>
    <property type="evidence" value="ECO:0007669"/>
    <property type="project" value="UniProtKB-KW"/>
</dbReference>
<dbReference type="PRINTS" id="PR00120">
    <property type="entry name" value="HATPASE"/>
</dbReference>
<evidence type="ECO:0000256" key="12">
    <source>
        <dbReference type="SAM" id="Phobius"/>
    </source>
</evidence>
<feature type="transmembrane region" description="Helical" evidence="12">
    <location>
        <begin position="274"/>
        <end position="299"/>
    </location>
</feature>
<dbReference type="SMART" id="SM00831">
    <property type="entry name" value="Cation_ATPase_N"/>
    <property type="match status" value="1"/>
</dbReference>
<dbReference type="InterPro" id="IPR018303">
    <property type="entry name" value="ATPase_P-typ_P_site"/>
</dbReference>
<dbReference type="GO" id="GO:0016887">
    <property type="term" value="F:ATP hydrolysis activity"/>
    <property type="evidence" value="ECO:0007669"/>
    <property type="project" value="InterPro"/>
</dbReference>
<evidence type="ECO:0000256" key="9">
    <source>
        <dbReference type="ARBA" id="ARBA00022967"/>
    </source>
</evidence>
<comment type="caution">
    <text evidence="14">The sequence shown here is derived from an EMBL/GenBank/DDBJ whole genome shotgun (WGS) entry which is preliminary data.</text>
</comment>
<dbReference type="EMBL" id="PCRM01000025">
    <property type="protein sequence ID" value="PIP21677.1"/>
    <property type="molecule type" value="Genomic_DNA"/>
</dbReference>
<feature type="transmembrane region" description="Helical" evidence="12">
    <location>
        <begin position="81"/>
        <end position="97"/>
    </location>
</feature>
<dbReference type="Gene3D" id="3.40.50.1000">
    <property type="entry name" value="HAD superfamily/HAD-like"/>
    <property type="match status" value="1"/>
</dbReference>
<feature type="transmembrane region" description="Helical" evidence="12">
    <location>
        <begin position="689"/>
        <end position="710"/>
    </location>
</feature>
<keyword evidence="11 12" id="KW-0472">Membrane</keyword>
<dbReference type="InterPro" id="IPR006068">
    <property type="entry name" value="ATPase_P-typ_cation-transptr_C"/>
</dbReference>
<dbReference type="SUPFAM" id="SSF56784">
    <property type="entry name" value="HAD-like"/>
    <property type="match status" value="1"/>
</dbReference>
<sequence>MEKTWCNFSIEDIYPKLNSSHEGLTSEAAKQKLAEYGLNKLPEAKAEGYFTIFLRQFKSPLIYILFIAGLIVLLMKEYTDGLMIFFVLIFNACVGTIQEGKAHNTLLALKKFVETKTAVLRDGKETIVFDYELVPGDVIVLREGEKVPADARILQSNNLRLDEAALTGESKPVSKITDVLEQKEMPVSEQKNMIFKGTHIVAGSGTAIVVTTGLKTVIGKITKEITTIDTEIPLKTNIRYLSRLIVIAVASIGTALFVLGLLSGKPLSEMFRTVVSLTVSIIPAGLPIVMTLILASGVWRMSKRYALIKKLQAVEALGQTKVIAVDKTGTITKNEMVVEKIFVDNEFFDVTGEGYNPQGEIKLKGQLISPQGYPELILLGKLATFSSGANLKFSSDNQWQITGDPTEAAMLVLGQKLGLNRDDLEKDSPKISEIPFDYKLKFHATVQKTDGQEILTVAGAPEAILGFCQKVWHAGKVEGLSVLEIKKLEQVFHEMSKGGLRIVALAKNDKVPENLKPEDVRSLTFVGFLGMKDALRPEVYEAMKKANLAGVKVVMITGDHKITACAVAKEAGIYQEGDEILTGEEIDKLSDLELSEKLSKVTIFARVTPEHKLKIIRAYRKRGEIIAMTGDGVNDAPSLVAADLGISMGKIGTEVAKEAADIVLQDDNFGTIISAVEEGRAIYKTIKKVILYLFSTGIGEVLTITGALFVGWPLPILPAQIIWLNLVTDGFLDVALAMEPKEDRLLEGKFKRASKWLVDSLMAKRMFLMAAPMALGALWLFQRFYQTDITKAWTISLTTLAVFQWLNAWNCRSENKSIFQMRPFSNKFLVGATIIVVSLQFLAVYNPLMQKILHTTALSLFDWILIIATGLSIVLVEEVRKLFHRRFSSQVNN</sequence>
<evidence type="ECO:0000256" key="10">
    <source>
        <dbReference type="ARBA" id="ARBA00022989"/>
    </source>
</evidence>
<keyword evidence="6" id="KW-0547">Nucleotide-binding</keyword>
<accession>A0A2G9YR05</accession>
<dbReference type="SFLD" id="SFLDF00027">
    <property type="entry name" value="p-type_atpase"/>
    <property type="match status" value="1"/>
</dbReference>
<feature type="transmembrane region" description="Helical" evidence="12">
    <location>
        <begin position="57"/>
        <end position="75"/>
    </location>
</feature>
<dbReference type="SUPFAM" id="SSF81660">
    <property type="entry name" value="Metal cation-transporting ATPase, ATP-binding domain N"/>
    <property type="match status" value="1"/>
</dbReference>
<keyword evidence="10 12" id="KW-1133">Transmembrane helix</keyword>
<evidence type="ECO:0000313" key="15">
    <source>
        <dbReference type="Proteomes" id="UP000231567"/>
    </source>
</evidence>
<reference evidence="14 15" key="1">
    <citation type="submission" date="2017-09" db="EMBL/GenBank/DDBJ databases">
        <title>Depth-based differentiation of microbial function through sediment-hosted aquifers and enrichment of novel symbionts in the deep terrestrial subsurface.</title>
        <authorList>
            <person name="Probst A.J."/>
            <person name="Ladd B."/>
            <person name="Jarett J.K."/>
            <person name="Geller-Mcgrath D.E."/>
            <person name="Sieber C.M."/>
            <person name="Emerson J.B."/>
            <person name="Anantharaman K."/>
            <person name="Thomas B.C."/>
            <person name="Malmstrom R."/>
            <person name="Stieglmeier M."/>
            <person name="Klingl A."/>
            <person name="Woyke T."/>
            <person name="Ryan C.M."/>
            <person name="Banfield J.F."/>
        </authorList>
    </citation>
    <scope>NUCLEOTIDE SEQUENCE [LARGE SCALE GENOMIC DNA]</scope>
    <source>
        <strain evidence="14">CG23_combo_of_CG06-09_8_20_14_all_40_13</strain>
    </source>
</reference>
<dbReference type="InterPro" id="IPR001757">
    <property type="entry name" value="P_typ_ATPase"/>
</dbReference>
<dbReference type="SUPFAM" id="SSF81653">
    <property type="entry name" value="Calcium ATPase, transduction domain A"/>
    <property type="match status" value="1"/>
</dbReference>
<evidence type="ECO:0000259" key="13">
    <source>
        <dbReference type="SMART" id="SM00831"/>
    </source>
</evidence>
<dbReference type="Pfam" id="PF00689">
    <property type="entry name" value="Cation_ATPase_C"/>
    <property type="match status" value="1"/>
</dbReference>
<dbReference type="Pfam" id="PF00122">
    <property type="entry name" value="E1-E2_ATPase"/>
    <property type="match status" value="1"/>
</dbReference>